<evidence type="ECO:0000313" key="1">
    <source>
        <dbReference type="EMBL" id="GAA5227849.1"/>
    </source>
</evidence>
<name>A0ABP9TM10_9MICC</name>
<protein>
    <submittedName>
        <fullName evidence="1">Uncharacterized protein</fullName>
    </submittedName>
</protein>
<sequence>MGKIHGCGWDGTCQDEFIRWLDGRAARLYDGQGSQRPRRQVLSGAVLLSSGGGRVPGTSQARGPAASECNTMEQIGSASSSVIGGPAAARGCPDGTCASLMLGGMVLSGA</sequence>
<reference evidence="2" key="1">
    <citation type="journal article" date="2019" name="Int. J. Syst. Evol. Microbiol.">
        <title>The Global Catalogue of Microorganisms (GCM) 10K type strain sequencing project: providing services to taxonomists for standard genome sequencing and annotation.</title>
        <authorList>
            <consortium name="The Broad Institute Genomics Platform"/>
            <consortium name="The Broad Institute Genome Sequencing Center for Infectious Disease"/>
            <person name="Wu L."/>
            <person name="Ma J."/>
        </authorList>
    </citation>
    <scope>NUCLEOTIDE SEQUENCE [LARGE SCALE GENOMIC DNA]</scope>
    <source>
        <strain evidence="2">JCM 18952</strain>
    </source>
</reference>
<accession>A0ABP9TM10</accession>
<dbReference type="EMBL" id="BAABLK010000034">
    <property type="protein sequence ID" value="GAA5227849.1"/>
    <property type="molecule type" value="Genomic_DNA"/>
</dbReference>
<proteinExistence type="predicted"/>
<keyword evidence="2" id="KW-1185">Reference proteome</keyword>
<dbReference type="Proteomes" id="UP001501257">
    <property type="component" value="Unassembled WGS sequence"/>
</dbReference>
<organism evidence="1 2">
    <name type="scientific">Paeniglutamicibacter antarcticus</name>
    <dbReference type="NCBI Taxonomy" id="494023"/>
    <lineage>
        <taxon>Bacteria</taxon>
        <taxon>Bacillati</taxon>
        <taxon>Actinomycetota</taxon>
        <taxon>Actinomycetes</taxon>
        <taxon>Micrococcales</taxon>
        <taxon>Micrococcaceae</taxon>
        <taxon>Paeniglutamicibacter</taxon>
    </lineage>
</organism>
<comment type="caution">
    <text evidence="1">The sequence shown here is derived from an EMBL/GenBank/DDBJ whole genome shotgun (WGS) entry which is preliminary data.</text>
</comment>
<gene>
    <name evidence="1" type="ORF">GCM10025778_23820</name>
</gene>
<evidence type="ECO:0000313" key="2">
    <source>
        <dbReference type="Proteomes" id="UP001501257"/>
    </source>
</evidence>